<evidence type="ECO:0000256" key="4">
    <source>
        <dbReference type="PROSITE-ProRule" id="PRU00335"/>
    </source>
</evidence>
<dbReference type="InterPro" id="IPR009057">
    <property type="entry name" value="Homeodomain-like_sf"/>
</dbReference>
<dbReference type="PANTHER" id="PTHR47506:SF1">
    <property type="entry name" value="HTH-TYPE TRANSCRIPTIONAL REGULATOR YJDC"/>
    <property type="match status" value="1"/>
</dbReference>
<dbReference type="InterPro" id="IPR001647">
    <property type="entry name" value="HTH_TetR"/>
</dbReference>
<dbReference type="PROSITE" id="PS01081">
    <property type="entry name" value="HTH_TETR_1"/>
    <property type="match status" value="1"/>
</dbReference>
<evidence type="ECO:0000256" key="3">
    <source>
        <dbReference type="ARBA" id="ARBA00023163"/>
    </source>
</evidence>
<proteinExistence type="predicted"/>
<name>A0AA97EM15_9FLAO</name>
<dbReference type="InterPro" id="IPR036271">
    <property type="entry name" value="Tet_transcr_reg_TetR-rel_C_sf"/>
</dbReference>
<dbReference type="EMBL" id="CP136521">
    <property type="protein sequence ID" value="WOD43874.1"/>
    <property type="molecule type" value="Genomic_DNA"/>
</dbReference>
<feature type="domain" description="HTH tetR-type" evidence="5">
    <location>
        <begin position="14"/>
        <end position="74"/>
    </location>
</feature>
<dbReference type="KEGG" id="hws:RNZ46_01115"/>
<accession>A0AA97EM15</accession>
<feature type="DNA-binding region" description="H-T-H motif" evidence="4">
    <location>
        <begin position="37"/>
        <end position="56"/>
    </location>
</feature>
<evidence type="ECO:0000256" key="1">
    <source>
        <dbReference type="ARBA" id="ARBA00023015"/>
    </source>
</evidence>
<sequence>MNVNSNQKSNKKKIPNKEVILKTAYGLFLKKGYQSVSIKDIMEASNLSKGGIYHHFESKEGILFEVLNQYFFKALDIDKSIFDGITFKQRIKKVYRLGVSLFEMVESMGKSGVKYPINSLYLFQLECESFPQIRKQFKATSMAYRALIENLVIEGIQNKEVKKELNPEVISYQIIGMIEGIAIHQSTAKDNVGPMLLQNYESVFESYFKFICLDS</sequence>
<evidence type="ECO:0000313" key="7">
    <source>
        <dbReference type="Proteomes" id="UP001302486"/>
    </source>
</evidence>
<dbReference type="PANTHER" id="PTHR47506">
    <property type="entry name" value="TRANSCRIPTIONAL REGULATORY PROTEIN"/>
    <property type="match status" value="1"/>
</dbReference>
<keyword evidence="1" id="KW-0805">Transcription regulation</keyword>
<dbReference type="SUPFAM" id="SSF46689">
    <property type="entry name" value="Homeodomain-like"/>
    <property type="match status" value="1"/>
</dbReference>
<dbReference type="SUPFAM" id="SSF48498">
    <property type="entry name" value="Tetracyclin repressor-like, C-terminal domain"/>
    <property type="match status" value="1"/>
</dbReference>
<dbReference type="RefSeq" id="WP_316983551.1">
    <property type="nucleotide sequence ID" value="NZ_CP136521.1"/>
</dbReference>
<dbReference type="PRINTS" id="PR00455">
    <property type="entry name" value="HTHTETR"/>
</dbReference>
<dbReference type="Proteomes" id="UP001302486">
    <property type="component" value="Chromosome"/>
</dbReference>
<gene>
    <name evidence="6" type="ORF">RNZ46_01115</name>
</gene>
<organism evidence="6 7">
    <name type="scientific">Hwangdonia lutea</name>
    <dbReference type="NCBI Taxonomy" id="3075823"/>
    <lineage>
        <taxon>Bacteria</taxon>
        <taxon>Pseudomonadati</taxon>
        <taxon>Bacteroidota</taxon>
        <taxon>Flavobacteriia</taxon>
        <taxon>Flavobacteriales</taxon>
        <taxon>Flavobacteriaceae</taxon>
        <taxon>Hwangdonia</taxon>
    </lineage>
</organism>
<reference evidence="7" key="1">
    <citation type="submission" date="2024-06" db="EMBL/GenBank/DDBJ databases">
        <title>Hwangdonia haimaensis gen. nov., sp. nov., a member of the family Flavobacteriaceae isolated from the haima cold seep.</title>
        <authorList>
            <person name="Li J."/>
        </authorList>
    </citation>
    <scope>NUCLEOTIDE SEQUENCE [LARGE SCALE GENOMIC DNA]</scope>
    <source>
        <strain evidence="7">SCSIO 19198</strain>
    </source>
</reference>
<evidence type="ECO:0000259" key="5">
    <source>
        <dbReference type="PROSITE" id="PS50977"/>
    </source>
</evidence>
<evidence type="ECO:0000256" key="2">
    <source>
        <dbReference type="ARBA" id="ARBA00023125"/>
    </source>
</evidence>
<keyword evidence="2 4" id="KW-0238">DNA-binding</keyword>
<dbReference type="InterPro" id="IPR023772">
    <property type="entry name" value="DNA-bd_HTH_TetR-type_CS"/>
</dbReference>
<dbReference type="GO" id="GO:0003677">
    <property type="term" value="F:DNA binding"/>
    <property type="evidence" value="ECO:0007669"/>
    <property type="project" value="UniProtKB-UniRule"/>
</dbReference>
<evidence type="ECO:0000313" key="6">
    <source>
        <dbReference type="EMBL" id="WOD43874.1"/>
    </source>
</evidence>
<dbReference type="PROSITE" id="PS50977">
    <property type="entry name" value="HTH_TETR_2"/>
    <property type="match status" value="1"/>
</dbReference>
<dbReference type="Gene3D" id="1.10.357.10">
    <property type="entry name" value="Tetracycline Repressor, domain 2"/>
    <property type="match status" value="1"/>
</dbReference>
<dbReference type="Pfam" id="PF00440">
    <property type="entry name" value="TetR_N"/>
    <property type="match status" value="1"/>
</dbReference>
<dbReference type="AlphaFoldDB" id="A0AA97EM15"/>
<protein>
    <submittedName>
        <fullName evidence="6">TetR/AcrR family transcriptional regulator</fullName>
    </submittedName>
</protein>
<keyword evidence="7" id="KW-1185">Reference proteome</keyword>
<keyword evidence="3" id="KW-0804">Transcription</keyword>